<dbReference type="AlphaFoldDB" id="A0A915PT82"/>
<reference evidence="2" key="1">
    <citation type="submission" date="2022-11" db="UniProtKB">
        <authorList>
            <consortium name="WormBaseParasite"/>
        </authorList>
    </citation>
    <scope>IDENTIFICATION</scope>
</reference>
<dbReference type="WBParaSite" id="sdigi.contig3.g397.t1">
    <property type="protein sequence ID" value="sdigi.contig3.g397.t1"/>
    <property type="gene ID" value="sdigi.contig3.g397"/>
</dbReference>
<evidence type="ECO:0000313" key="2">
    <source>
        <dbReference type="WBParaSite" id="sdigi.contig3.g397.t1"/>
    </source>
</evidence>
<dbReference type="Proteomes" id="UP000887581">
    <property type="component" value="Unplaced"/>
</dbReference>
<organism evidence="1 2">
    <name type="scientific">Setaria digitata</name>
    <dbReference type="NCBI Taxonomy" id="48799"/>
    <lineage>
        <taxon>Eukaryota</taxon>
        <taxon>Metazoa</taxon>
        <taxon>Ecdysozoa</taxon>
        <taxon>Nematoda</taxon>
        <taxon>Chromadorea</taxon>
        <taxon>Rhabditida</taxon>
        <taxon>Spirurina</taxon>
        <taxon>Spiruromorpha</taxon>
        <taxon>Filarioidea</taxon>
        <taxon>Setariidae</taxon>
        <taxon>Setaria</taxon>
    </lineage>
</organism>
<evidence type="ECO:0000313" key="1">
    <source>
        <dbReference type="Proteomes" id="UP000887581"/>
    </source>
</evidence>
<protein>
    <submittedName>
        <fullName evidence="2">Uncharacterized protein</fullName>
    </submittedName>
</protein>
<name>A0A915PT82_9BILA</name>
<proteinExistence type="predicted"/>
<accession>A0A915PT82</accession>
<keyword evidence="1" id="KW-1185">Reference proteome</keyword>
<sequence>MALSEIGPEFPDIFDVFRFLKNESQCSMHYRNISSEERRVEEDEELVEEPAPVFNLVMLKTGWRKRTSQEKLFTAQPEEFHPTDIRKLLEQLQMS</sequence>